<dbReference type="EMBL" id="JASBWT010000009">
    <property type="protein sequence ID" value="KAJ9101746.1"/>
    <property type="molecule type" value="Genomic_DNA"/>
</dbReference>
<evidence type="ECO:0000313" key="2">
    <source>
        <dbReference type="Proteomes" id="UP001227268"/>
    </source>
</evidence>
<accession>A0ACC2VSI9</accession>
<dbReference type="Proteomes" id="UP001227268">
    <property type="component" value="Unassembled WGS sequence"/>
</dbReference>
<protein>
    <submittedName>
        <fullName evidence="1">Uncharacterized protein</fullName>
    </submittedName>
</protein>
<name>A0ACC2VSI9_9TREE</name>
<comment type="caution">
    <text evidence="1">The sequence shown here is derived from an EMBL/GenBank/DDBJ whole genome shotgun (WGS) entry which is preliminary data.</text>
</comment>
<evidence type="ECO:0000313" key="1">
    <source>
        <dbReference type="EMBL" id="KAJ9101746.1"/>
    </source>
</evidence>
<gene>
    <name evidence="1" type="ORF">QFC21_003085</name>
</gene>
<keyword evidence="2" id="KW-1185">Reference proteome</keyword>
<reference evidence="1" key="1">
    <citation type="submission" date="2023-04" db="EMBL/GenBank/DDBJ databases">
        <title>Draft Genome sequencing of Naganishia species isolated from polar environments using Oxford Nanopore Technology.</title>
        <authorList>
            <person name="Leo P."/>
            <person name="Venkateswaran K."/>
        </authorList>
    </citation>
    <scope>NUCLEOTIDE SEQUENCE</scope>
    <source>
        <strain evidence="1">MNA-CCFEE 5423</strain>
    </source>
</reference>
<proteinExistence type="predicted"/>
<organism evidence="1 2">
    <name type="scientific">Naganishia friedmannii</name>
    <dbReference type="NCBI Taxonomy" id="89922"/>
    <lineage>
        <taxon>Eukaryota</taxon>
        <taxon>Fungi</taxon>
        <taxon>Dikarya</taxon>
        <taxon>Basidiomycota</taxon>
        <taxon>Agaricomycotina</taxon>
        <taxon>Tremellomycetes</taxon>
        <taxon>Filobasidiales</taxon>
        <taxon>Filobasidiaceae</taxon>
        <taxon>Naganishia</taxon>
    </lineage>
</organism>
<sequence length="118" mass="12616">MAASQSNQAKETNDKSADAGAGAANANGGKSTEKKVEHLGALEEDDEFEEFPAEDWPESSTTLAALTSANAATGAGQPQDPSAQLWEDNWDDDDKELPFTQQLRAEMQANNDPDAMKM</sequence>